<protein>
    <recommendedName>
        <fullName evidence="3">FMN-binding protein</fullName>
    </recommendedName>
</protein>
<accession>A0AAX1TNP2</accession>
<organism evidence="1 2">
    <name type="scientific">Fusobacterium ulcerans</name>
    <dbReference type="NCBI Taxonomy" id="861"/>
    <lineage>
        <taxon>Bacteria</taxon>
        <taxon>Fusobacteriati</taxon>
        <taxon>Fusobacteriota</taxon>
        <taxon>Fusobacteriia</taxon>
        <taxon>Fusobacteriales</taxon>
        <taxon>Fusobacteriaceae</taxon>
        <taxon>Fusobacterium</taxon>
    </lineage>
</organism>
<evidence type="ECO:0008006" key="3">
    <source>
        <dbReference type="Google" id="ProtNLM"/>
    </source>
</evidence>
<proteinExistence type="predicted"/>
<evidence type="ECO:0000313" key="2">
    <source>
        <dbReference type="Proteomes" id="UP000249008"/>
    </source>
</evidence>
<gene>
    <name evidence="1" type="ORF">NCTC12112_01772</name>
</gene>
<name>A0AAX1TNP2_9FUSO</name>
<sequence>MKKFNKHFILSILFLFFTLNTYSYRVKESPTERFKIENFKDEIKKTNFKFDEFGKAKDYGILGYYNFVPLKSNGKISAYACLTHLKVYDRHEPFIVIVSLDGKIIDYSIPEAKKKHFPLNSDNVKKMVIGKDKNNVKMDAVAGSTFHVPAINAELKNILNIFEYRKEIIRKDEVKV</sequence>
<evidence type="ECO:0000313" key="1">
    <source>
        <dbReference type="EMBL" id="SQJ04006.1"/>
    </source>
</evidence>
<dbReference type="KEGG" id="ful:C4N20_15920"/>
<dbReference type="AlphaFoldDB" id="A0AAX1TNP2"/>
<dbReference type="EMBL" id="LS483487">
    <property type="protein sequence ID" value="SQJ04006.1"/>
    <property type="molecule type" value="Genomic_DNA"/>
</dbReference>
<reference evidence="1 2" key="1">
    <citation type="submission" date="2018-06" db="EMBL/GenBank/DDBJ databases">
        <authorList>
            <consortium name="Pathogen Informatics"/>
            <person name="Doyle S."/>
        </authorList>
    </citation>
    <scope>NUCLEOTIDE SEQUENCE [LARGE SCALE GENOMIC DNA]</scope>
    <source>
        <strain evidence="1 2">NCTC12112</strain>
    </source>
</reference>
<dbReference type="Proteomes" id="UP000249008">
    <property type="component" value="Chromosome 1"/>
</dbReference>
<dbReference type="RefSeq" id="WP_005980134.1">
    <property type="nucleotide sequence ID" value="NZ_CABKNW010000004.1"/>
</dbReference>
<dbReference type="GeneID" id="78456315"/>